<accession>A0A397UK14</accession>
<feature type="non-terminal residue" evidence="2">
    <location>
        <position position="1"/>
    </location>
</feature>
<keyword evidence="3" id="KW-1185">Reference proteome</keyword>
<dbReference type="PROSITE" id="PS50188">
    <property type="entry name" value="B302_SPRY"/>
    <property type="match status" value="1"/>
</dbReference>
<sequence>REIGIGFCETKVDLNRMPGWDDGSWGYHGDDGKLYCSSGSGNPYGPLFSTGDTIGCCLNFTNNTVFYTKNGVSLGSYCKAYNLHLILYPCVGLSSQGGYIEVNFGSRKFKFTGNAEKL</sequence>
<evidence type="ECO:0000313" key="2">
    <source>
        <dbReference type="EMBL" id="RIB09568.1"/>
    </source>
</evidence>
<dbReference type="GO" id="GO:0030246">
    <property type="term" value="F:carbohydrate binding"/>
    <property type="evidence" value="ECO:0007669"/>
    <property type="project" value="UniProtKB-KW"/>
</dbReference>
<dbReference type="AlphaFoldDB" id="A0A397UK14"/>
<gene>
    <name evidence="2" type="ORF">C2G38_1981119</name>
</gene>
<dbReference type="Proteomes" id="UP000266673">
    <property type="component" value="Unassembled WGS sequence"/>
</dbReference>
<dbReference type="PANTHER" id="PTHR12864">
    <property type="entry name" value="RAN BINDING PROTEIN 9-RELATED"/>
    <property type="match status" value="1"/>
</dbReference>
<evidence type="ECO:0000259" key="1">
    <source>
        <dbReference type="PROSITE" id="PS50188"/>
    </source>
</evidence>
<evidence type="ECO:0000313" key="3">
    <source>
        <dbReference type="Proteomes" id="UP000266673"/>
    </source>
</evidence>
<comment type="caution">
    <text evidence="2">The sequence shown here is derived from an EMBL/GenBank/DDBJ whole genome shotgun (WGS) entry which is preliminary data.</text>
</comment>
<dbReference type="InterPro" id="IPR001870">
    <property type="entry name" value="B30.2/SPRY"/>
</dbReference>
<protein>
    <submittedName>
        <fullName evidence="2">Concanavalin A-like lectin/glucanase domain-containing protein</fullName>
    </submittedName>
</protein>
<reference evidence="2 3" key="1">
    <citation type="submission" date="2018-06" db="EMBL/GenBank/DDBJ databases">
        <title>Comparative genomics reveals the genomic features of Rhizophagus irregularis, R. cerebriforme, R. diaphanum and Gigaspora rosea, and their symbiotic lifestyle signature.</title>
        <authorList>
            <person name="Morin E."/>
            <person name="San Clemente H."/>
            <person name="Chen E.C.H."/>
            <person name="De La Providencia I."/>
            <person name="Hainaut M."/>
            <person name="Kuo A."/>
            <person name="Kohler A."/>
            <person name="Murat C."/>
            <person name="Tang N."/>
            <person name="Roy S."/>
            <person name="Loubradou J."/>
            <person name="Henrissat B."/>
            <person name="Grigoriev I.V."/>
            <person name="Corradi N."/>
            <person name="Roux C."/>
            <person name="Martin F.M."/>
        </authorList>
    </citation>
    <scope>NUCLEOTIDE SEQUENCE [LARGE SCALE GENOMIC DNA]</scope>
    <source>
        <strain evidence="2 3">DAOM 194757</strain>
    </source>
</reference>
<feature type="domain" description="B30.2/SPRY" evidence="1">
    <location>
        <begin position="1"/>
        <end position="109"/>
    </location>
</feature>
<dbReference type="Gene3D" id="2.60.120.920">
    <property type="match status" value="1"/>
</dbReference>
<dbReference type="InterPro" id="IPR013320">
    <property type="entry name" value="ConA-like_dom_sf"/>
</dbReference>
<dbReference type="SUPFAM" id="SSF49899">
    <property type="entry name" value="Concanavalin A-like lectins/glucanases"/>
    <property type="match status" value="1"/>
</dbReference>
<proteinExistence type="predicted"/>
<dbReference type="InterPro" id="IPR050618">
    <property type="entry name" value="Ubq-SigPath_Reg"/>
</dbReference>
<dbReference type="InterPro" id="IPR043136">
    <property type="entry name" value="B30.2/SPRY_sf"/>
</dbReference>
<organism evidence="2 3">
    <name type="scientific">Gigaspora rosea</name>
    <dbReference type="NCBI Taxonomy" id="44941"/>
    <lineage>
        <taxon>Eukaryota</taxon>
        <taxon>Fungi</taxon>
        <taxon>Fungi incertae sedis</taxon>
        <taxon>Mucoromycota</taxon>
        <taxon>Glomeromycotina</taxon>
        <taxon>Glomeromycetes</taxon>
        <taxon>Diversisporales</taxon>
        <taxon>Gigasporaceae</taxon>
        <taxon>Gigaspora</taxon>
    </lineage>
</organism>
<dbReference type="InterPro" id="IPR003877">
    <property type="entry name" value="SPRY_dom"/>
</dbReference>
<dbReference type="OrthoDB" id="25503at2759"/>
<dbReference type="Pfam" id="PF00622">
    <property type="entry name" value="SPRY"/>
    <property type="match status" value="1"/>
</dbReference>
<keyword evidence="2" id="KW-0430">Lectin</keyword>
<dbReference type="SMART" id="SM00449">
    <property type="entry name" value="SPRY"/>
    <property type="match status" value="1"/>
</dbReference>
<name>A0A397UK14_9GLOM</name>
<dbReference type="EMBL" id="QKWP01001358">
    <property type="protein sequence ID" value="RIB09568.1"/>
    <property type="molecule type" value="Genomic_DNA"/>
</dbReference>